<dbReference type="PANTHER" id="PTHR33801">
    <property type="entry name" value="ABSCISIC STRESS-RIPENING PROTEIN 5"/>
    <property type="match status" value="1"/>
</dbReference>
<gene>
    <name evidence="2" type="ORF">GOP47_0006393</name>
</gene>
<reference evidence="2" key="1">
    <citation type="submission" date="2021-01" db="EMBL/GenBank/DDBJ databases">
        <title>Adiantum capillus-veneris genome.</title>
        <authorList>
            <person name="Fang Y."/>
            <person name="Liao Q."/>
        </authorList>
    </citation>
    <scope>NUCLEOTIDE SEQUENCE</scope>
    <source>
        <strain evidence="2">H3</strain>
        <tissue evidence="2">Leaf</tissue>
    </source>
</reference>
<sequence length="226" mass="25786">MAEHGNVEHRDRGLFHGLHLNKDKKQDEVVDVHSTHVHSSSTVVGGKPVDTKVEVKKHAHLEHLAETGVMLGGAMAMYEKHQAKKDPEHAHKHKIGEAVASAVVAGSTVYAKHEHDEKKHHEKEEGKHHLFGHHSHNRRCNLQCNHSCVVTPDGDAMDICLFVGFSSLTPQLFSFFHSWLFKGKTMWRDIYPSNKEYWQPIEYIIETCTSQTRKNDSLCTDYERQT</sequence>
<accession>A0A9D4V3L5</accession>
<dbReference type="EMBL" id="JABFUD020000006">
    <property type="protein sequence ID" value="KAI5078722.1"/>
    <property type="molecule type" value="Genomic_DNA"/>
</dbReference>
<comment type="similarity">
    <text evidence="1">Belongs to the abscisic acid and water stress-induced protein family.</text>
</comment>
<organism evidence="2 3">
    <name type="scientific">Adiantum capillus-veneris</name>
    <name type="common">Maidenhair fern</name>
    <dbReference type="NCBI Taxonomy" id="13818"/>
    <lineage>
        <taxon>Eukaryota</taxon>
        <taxon>Viridiplantae</taxon>
        <taxon>Streptophyta</taxon>
        <taxon>Embryophyta</taxon>
        <taxon>Tracheophyta</taxon>
        <taxon>Polypodiopsida</taxon>
        <taxon>Polypodiidae</taxon>
        <taxon>Polypodiales</taxon>
        <taxon>Pteridineae</taxon>
        <taxon>Pteridaceae</taxon>
        <taxon>Vittarioideae</taxon>
        <taxon>Adiantum</taxon>
    </lineage>
</organism>
<proteinExistence type="inferred from homology"/>
<evidence type="ECO:0000313" key="2">
    <source>
        <dbReference type="EMBL" id="KAI5078722.1"/>
    </source>
</evidence>
<comment type="caution">
    <text evidence="2">The sequence shown here is derived from an EMBL/GenBank/DDBJ whole genome shotgun (WGS) entry which is preliminary data.</text>
</comment>
<name>A0A9D4V3L5_ADICA</name>
<evidence type="ECO:0000313" key="3">
    <source>
        <dbReference type="Proteomes" id="UP000886520"/>
    </source>
</evidence>
<evidence type="ECO:0000256" key="1">
    <source>
        <dbReference type="ARBA" id="ARBA00007160"/>
    </source>
</evidence>
<keyword evidence="3" id="KW-1185">Reference proteome</keyword>
<dbReference type="Pfam" id="PF02496">
    <property type="entry name" value="ABA_WDS"/>
    <property type="match status" value="1"/>
</dbReference>
<dbReference type="Proteomes" id="UP000886520">
    <property type="component" value="Chromosome 6"/>
</dbReference>
<dbReference type="OrthoDB" id="1936600at2759"/>
<dbReference type="InterPro" id="IPR003496">
    <property type="entry name" value="ABA_WDS"/>
</dbReference>
<protein>
    <submittedName>
        <fullName evidence="2">Uncharacterized protein</fullName>
    </submittedName>
</protein>
<dbReference type="AlphaFoldDB" id="A0A9D4V3L5"/>